<evidence type="ECO:0000259" key="22">
    <source>
        <dbReference type="Pfam" id="PF02896"/>
    </source>
</evidence>
<evidence type="ECO:0000256" key="14">
    <source>
        <dbReference type="ARBA" id="ARBA00022777"/>
    </source>
</evidence>
<dbReference type="GO" id="GO:0005737">
    <property type="term" value="C:cytoplasm"/>
    <property type="evidence" value="ECO:0007669"/>
    <property type="project" value="UniProtKB-SubCell"/>
</dbReference>
<comment type="function">
    <text evidence="3 17">General (non sugar-specific) component of the phosphoenolpyruvate-dependent sugar phosphotransferase system (sugar PTS). This major carbohydrate active-transport system catalyzes the phosphorylation of incoming sugar substrates concomitantly with their translocation across the cell membrane. Enzyme I transfers the phosphoryl group from phosphoenolpyruvate (PEP) to the phosphoryl carrier protein (HPr).</text>
</comment>
<evidence type="ECO:0000256" key="3">
    <source>
        <dbReference type="ARBA" id="ARBA00002728"/>
    </source>
</evidence>
<dbReference type="AlphaFoldDB" id="A0A518G662"/>
<dbReference type="PROSITE" id="PS00742">
    <property type="entry name" value="PEP_ENZYMES_2"/>
    <property type="match status" value="1"/>
</dbReference>
<dbReference type="NCBIfam" id="TIGR01417">
    <property type="entry name" value="PTS_I_fam"/>
    <property type="match status" value="1"/>
</dbReference>
<dbReference type="RefSeq" id="WP_145077490.1">
    <property type="nucleotide sequence ID" value="NZ_CP036298.1"/>
</dbReference>
<evidence type="ECO:0000256" key="17">
    <source>
        <dbReference type="PIRNR" id="PIRNR000732"/>
    </source>
</evidence>
<dbReference type="GO" id="GO:0016301">
    <property type="term" value="F:kinase activity"/>
    <property type="evidence" value="ECO:0007669"/>
    <property type="project" value="UniProtKB-KW"/>
</dbReference>
<evidence type="ECO:0000256" key="13">
    <source>
        <dbReference type="ARBA" id="ARBA00022723"/>
    </source>
</evidence>
<evidence type="ECO:0000256" key="5">
    <source>
        <dbReference type="ARBA" id="ARBA00007837"/>
    </source>
</evidence>
<dbReference type="InterPro" id="IPR008731">
    <property type="entry name" value="PTS_EIN"/>
</dbReference>
<evidence type="ECO:0000259" key="21">
    <source>
        <dbReference type="Pfam" id="PF00391"/>
    </source>
</evidence>
<dbReference type="SUPFAM" id="SSF52009">
    <property type="entry name" value="Phosphohistidine domain"/>
    <property type="match status" value="1"/>
</dbReference>
<comment type="catalytic activity">
    <reaction evidence="1 17">
        <text>L-histidyl-[protein] + phosphoenolpyruvate = N(pros)-phospho-L-histidyl-[protein] + pyruvate</text>
        <dbReference type="Rhea" id="RHEA:23880"/>
        <dbReference type="Rhea" id="RHEA-COMP:9745"/>
        <dbReference type="Rhea" id="RHEA-COMP:9746"/>
        <dbReference type="ChEBI" id="CHEBI:15361"/>
        <dbReference type="ChEBI" id="CHEBI:29979"/>
        <dbReference type="ChEBI" id="CHEBI:58702"/>
        <dbReference type="ChEBI" id="CHEBI:64837"/>
        <dbReference type="EC" id="2.7.3.9"/>
    </reaction>
</comment>
<dbReference type="InterPro" id="IPR008279">
    <property type="entry name" value="PEP-util_enz_mobile_dom"/>
</dbReference>
<dbReference type="PANTHER" id="PTHR46244:SF3">
    <property type="entry name" value="PHOSPHOENOLPYRUVATE-PROTEIN PHOSPHOTRANSFERASE"/>
    <property type="match status" value="1"/>
</dbReference>
<dbReference type="PIRSF" id="PIRSF000732">
    <property type="entry name" value="PTS_enzyme_I"/>
    <property type="match status" value="1"/>
</dbReference>
<reference evidence="24 25" key="1">
    <citation type="submission" date="2019-02" db="EMBL/GenBank/DDBJ databases">
        <title>Deep-cultivation of Planctomycetes and their phenomic and genomic characterization uncovers novel biology.</title>
        <authorList>
            <person name="Wiegand S."/>
            <person name="Jogler M."/>
            <person name="Boedeker C."/>
            <person name="Pinto D."/>
            <person name="Vollmers J."/>
            <person name="Rivas-Marin E."/>
            <person name="Kohn T."/>
            <person name="Peeters S.H."/>
            <person name="Heuer A."/>
            <person name="Rast P."/>
            <person name="Oberbeckmann S."/>
            <person name="Bunk B."/>
            <person name="Jeske O."/>
            <person name="Meyerdierks A."/>
            <person name="Storesund J.E."/>
            <person name="Kallscheuer N."/>
            <person name="Luecker S."/>
            <person name="Lage O.M."/>
            <person name="Pohl T."/>
            <person name="Merkel B.J."/>
            <person name="Hornburger P."/>
            <person name="Mueller R.-W."/>
            <person name="Bruemmer F."/>
            <person name="Labrenz M."/>
            <person name="Spormann A.M."/>
            <person name="Op den Camp H."/>
            <person name="Overmann J."/>
            <person name="Amann R."/>
            <person name="Jetten M.S.M."/>
            <person name="Mascher T."/>
            <person name="Medema M.H."/>
            <person name="Devos D.P."/>
            <person name="Kaster A.-K."/>
            <person name="Ovreas L."/>
            <person name="Rohde M."/>
            <person name="Galperin M.Y."/>
            <person name="Jogler C."/>
        </authorList>
    </citation>
    <scope>NUCLEOTIDE SEQUENCE [LARGE SCALE GENOMIC DNA]</scope>
    <source>
        <strain evidence="24 25">Q31a</strain>
    </source>
</reference>
<feature type="binding site" evidence="19">
    <location>
        <position position="333"/>
    </location>
    <ligand>
        <name>phosphoenolpyruvate</name>
        <dbReference type="ChEBI" id="CHEBI:58702"/>
    </ligand>
</feature>
<comment type="similarity">
    <text evidence="5 17">Belongs to the PEP-utilizing enzyme family.</text>
</comment>
<dbReference type="GO" id="GO:0009401">
    <property type="term" value="P:phosphoenolpyruvate-dependent sugar phosphotransferase system"/>
    <property type="evidence" value="ECO:0007669"/>
    <property type="project" value="UniProtKB-KW"/>
</dbReference>
<keyword evidence="15 17" id="KW-0460">Magnesium</keyword>
<feature type="active site" description="Tele-phosphohistidine intermediate" evidence="18">
    <location>
        <position position="190"/>
    </location>
</feature>
<evidence type="ECO:0000313" key="24">
    <source>
        <dbReference type="EMBL" id="QDV24081.1"/>
    </source>
</evidence>
<dbReference type="InterPro" id="IPR023151">
    <property type="entry name" value="PEP_util_CS"/>
</dbReference>
<dbReference type="InterPro" id="IPR036618">
    <property type="entry name" value="PtsI_HPr-bd_sf"/>
</dbReference>
<organism evidence="24 25">
    <name type="scientific">Aureliella helgolandensis</name>
    <dbReference type="NCBI Taxonomy" id="2527968"/>
    <lineage>
        <taxon>Bacteria</taxon>
        <taxon>Pseudomonadati</taxon>
        <taxon>Planctomycetota</taxon>
        <taxon>Planctomycetia</taxon>
        <taxon>Pirellulales</taxon>
        <taxon>Pirellulaceae</taxon>
        <taxon>Aureliella</taxon>
    </lineage>
</organism>
<evidence type="ECO:0000256" key="12">
    <source>
        <dbReference type="ARBA" id="ARBA00022683"/>
    </source>
</evidence>
<dbReference type="SUPFAM" id="SSF51621">
    <property type="entry name" value="Phosphoenolpyruvate/pyruvate domain"/>
    <property type="match status" value="1"/>
</dbReference>
<dbReference type="InterPro" id="IPR036637">
    <property type="entry name" value="Phosphohistidine_dom_sf"/>
</dbReference>
<comment type="subcellular location">
    <subcellularLocation>
        <location evidence="4 17">Cytoplasm</location>
    </subcellularLocation>
</comment>
<evidence type="ECO:0000256" key="4">
    <source>
        <dbReference type="ARBA" id="ARBA00004496"/>
    </source>
</evidence>
<dbReference type="EC" id="2.7.3.9" evidence="6 17"/>
<dbReference type="InterPro" id="IPR024692">
    <property type="entry name" value="PTS_EI"/>
</dbReference>
<evidence type="ECO:0000256" key="6">
    <source>
        <dbReference type="ARBA" id="ARBA00012232"/>
    </source>
</evidence>
<dbReference type="Gene3D" id="3.50.30.10">
    <property type="entry name" value="Phosphohistidine domain"/>
    <property type="match status" value="1"/>
</dbReference>
<dbReference type="GO" id="GO:0008965">
    <property type="term" value="F:phosphoenolpyruvate-protein phosphotransferase activity"/>
    <property type="evidence" value="ECO:0007669"/>
    <property type="project" value="UniProtKB-EC"/>
</dbReference>
<dbReference type="PANTHER" id="PTHR46244">
    <property type="entry name" value="PHOSPHOENOLPYRUVATE-PROTEIN PHOSPHOTRANSFERASE"/>
    <property type="match status" value="1"/>
</dbReference>
<keyword evidence="8 17" id="KW-0813">Transport</keyword>
<keyword evidence="12 17" id="KW-0598">Phosphotransferase system</keyword>
<dbReference type="Pfam" id="PF02896">
    <property type="entry name" value="PEP-utilizers_C"/>
    <property type="match status" value="1"/>
</dbReference>
<evidence type="ECO:0000256" key="7">
    <source>
        <dbReference type="ARBA" id="ARBA00016544"/>
    </source>
</evidence>
<proteinExistence type="inferred from homology"/>
<feature type="binding site" evidence="20">
    <location>
        <position position="456"/>
    </location>
    <ligand>
        <name>Mg(2+)</name>
        <dbReference type="ChEBI" id="CHEBI:18420"/>
    </ligand>
</feature>
<name>A0A518G662_9BACT</name>
<gene>
    <name evidence="24" type="primary">ptsI_2</name>
    <name evidence="24" type="ORF">Q31a_23940</name>
</gene>
<feature type="binding site" evidence="20">
    <location>
        <position position="432"/>
    </location>
    <ligand>
        <name>Mg(2+)</name>
        <dbReference type="ChEBI" id="CHEBI:18420"/>
    </ligand>
</feature>
<feature type="binding site" evidence="19">
    <location>
        <position position="466"/>
    </location>
    <ligand>
        <name>phosphoenolpyruvate</name>
        <dbReference type="ChEBI" id="CHEBI:58702"/>
    </ligand>
</feature>
<evidence type="ECO:0000256" key="10">
    <source>
        <dbReference type="ARBA" id="ARBA00022597"/>
    </source>
</evidence>
<dbReference type="Proteomes" id="UP000318017">
    <property type="component" value="Chromosome"/>
</dbReference>
<comment type="cofactor">
    <cofactor evidence="2 17 20">
        <name>Mg(2+)</name>
        <dbReference type="ChEBI" id="CHEBI:18420"/>
    </cofactor>
</comment>
<dbReference type="Gene3D" id="3.20.20.60">
    <property type="entry name" value="Phosphoenolpyruvate-binding domains"/>
    <property type="match status" value="1"/>
</dbReference>
<evidence type="ECO:0000256" key="9">
    <source>
        <dbReference type="ARBA" id="ARBA00022490"/>
    </source>
</evidence>
<evidence type="ECO:0000256" key="16">
    <source>
        <dbReference type="ARBA" id="ARBA00033235"/>
    </source>
</evidence>
<keyword evidence="14 17" id="KW-0418">Kinase</keyword>
<sequence length="581" mass="63999">MLELQGIAVSPGVAIGKVLILDREGYRITRSQIDSSDRHNELERLRTAIAEASSRLDLHRQRSTDQLGEQVGAIFSAHQGLLLDPCLQKDWVQLIEEQCYSAEFAVSSVLNRYAHAFRHMGSDTMSERANDIRDVERTLLEALGGAPLEASGGAGQSVLASHDLTPAETANLDREKILGFCTEVGGPGGHTAIVARGMEIPAVVGVGNFLHRISGESQVIIDGFRGTVILQPDEQTLESYRQRREARVTRAAKLTEIRDLPAITLDGTQVCLLANIEFPSEVASCLQRGAEGVGLYRTEFLYLGADREPTEEEQFQTYREVVNSLHDLPVIMRTLDLGADKVGSLQMLERESNPFLGLRSIRLSLRQPRIFRIQLRAMLRAASERTLKVMFPLVSTLHELRTARMVLRQVAEDLEEEGVPPPAKLEVGMMVEVPAAVLMLDHFIHEVDFISIGTNDLIQYTMAVDRGNEFVADLYSGHDPAVLRLIKQSIDIANQAQVEVSVCGEMSATPATALLLIGLGVRALSAPPAALPAVKQAIRSVRLEDWQQIASRIFDFDTAREVDAFLQARFSDLLPDMALGV</sequence>
<accession>A0A518G662</accession>
<dbReference type="InterPro" id="IPR000121">
    <property type="entry name" value="PEP_util_C"/>
</dbReference>
<evidence type="ECO:0000256" key="18">
    <source>
        <dbReference type="PIRSR" id="PIRSR000732-1"/>
    </source>
</evidence>
<evidence type="ECO:0000256" key="8">
    <source>
        <dbReference type="ARBA" id="ARBA00022448"/>
    </source>
</evidence>
<dbReference type="OrthoDB" id="9765468at2"/>
<dbReference type="KEGG" id="ahel:Q31a_23940"/>
<evidence type="ECO:0000256" key="15">
    <source>
        <dbReference type="ARBA" id="ARBA00022842"/>
    </source>
</evidence>
<dbReference type="InterPro" id="IPR040442">
    <property type="entry name" value="Pyrv_kinase-like_dom_sf"/>
</dbReference>
<evidence type="ECO:0000256" key="11">
    <source>
        <dbReference type="ARBA" id="ARBA00022679"/>
    </source>
</evidence>
<dbReference type="PRINTS" id="PR01736">
    <property type="entry name" value="PHPHTRNFRASE"/>
</dbReference>
<feature type="active site" description="Proton donor" evidence="18">
    <location>
        <position position="503"/>
    </location>
</feature>
<dbReference type="Pfam" id="PF00391">
    <property type="entry name" value="PEP-utilizers"/>
    <property type="match status" value="1"/>
</dbReference>
<protein>
    <recommendedName>
        <fullName evidence="7 17">Phosphoenolpyruvate-protein phosphotransferase</fullName>
        <ecNumber evidence="6 17">2.7.3.9</ecNumber>
    </recommendedName>
    <alternativeName>
        <fullName evidence="16 17">Phosphotransferase system, enzyme I</fullName>
    </alternativeName>
</protein>
<evidence type="ECO:0000313" key="25">
    <source>
        <dbReference type="Proteomes" id="UP000318017"/>
    </source>
</evidence>
<dbReference type="InterPro" id="IPR050499">
    <property type="entry name" value="PEP-utilizing_PTS_enzyme"/>
</dbReference>
<dbReference type="GO" id="GO:0046872">
    <property type="term" value="F:metal ion binding"/>
    <property type="evidence" value="ECO:0007669"/>
    <property type="project" value="UniProtKB-KW"/>
</dbReference>
<keyword evidence="9 17" id="KW-0963">Cytoplasm</keyword>
<dbReference type="EMBL" id="CP036298">
    <property type="protein sequence ID" value="QDV24081.1"/>
    <property type="molecule type" value="Genomic_DNA"/>
</dbReference>
<keyword evidence="25" id="KW-1185">Reference proteome</keyword>
<dbReference type="Pfam" id="PF05524">
    <property type="entry name" value="PEP-utilisers_N"/>
    <property type="match status" value="1"/>
</dbReference>
<keyword evidence="13 17" id="KW-0479">Metal-binding</keyword>
<dbReference type="InterPro" id="IPR015813">
    <property type="entry name" value="Pyrv/PenolPyrv_kinase-like_dom"/>
</dbReference>
<keyword evidence="10 17" id="KW-0762">Sugar transport</keyword>
<keyword evidence="24" id="KW-0670">Pyruvate</keyword>
<evidence type="ECO:0000256" key="20">
    <source>
        <dbReference type="PIRSR" id="PIRSR000732-3"/>
    </source>
</evidence>
<dbReference type="SUPFAM" id="SSF47831">
    <property type="entry name" value="Enzyme I of the PEP:sugar phosphotransferase system HPr-binding (sub)domain"/>
    <property type="match status" value="1"/>
</dbReference>
<feature type="domain" description="PEP-utilising enzyme C-terminal" evidence="22">
    <location>
        <begin position="253"/>
        <end position="541"/>
    </location>
</feature>
<feature type="domain" description="PEP-utilising enzyme mobile" evidence="21">
    <location>
        <begin position="156"/>
        <end position="226"/>
    </location>
</feature>
<dbReference type="InterPro" id="IPR006318">
    <property type="entry name" value="PTS_EI-like"/>
</dbReference>
<evidence type="ECO:0000256" key="19">
    <source>
        <dbReference type="PIRSR" id="PIRSR000732-2"/>
    </source>
</evidence>
<feature type="binding site" evidence="19">
    <location>
        <position position="297"/>
    </location>
    <ligand>
        <name>phosphoenolpyruvate</name>
        <dbReference type="ChEBI" id="CHEBI:58702"/>
    </ligand>
</feature>
<feature type="domain" description="Phosphotransferase system enzyme I N-terminal" evidence="23">
    <location>
        <begin position="5"/>
        <end position="128"/>
    </location>
</feature>
<keyword evidence="11 17" id="KW-0808">Transferase</keyword>
<evidence type="ECO:0000256" key="2">
    <source>
        <dbReference type="ARBA" id="ARBA00001946"/>
    </source>
</evidence>
<evidence type="ECO:0000256" key="1">
    <source>
        <dbReference type="ARBA" id="ARBA00000683"/>
    </source>
</evidence>
<dbReference type="Gene3D" id="1.10.274.10">
    <property type="entry name" value="PtsI, HPr-binding domain"/>
    <property type="match status" value="1"/>
</dbReference>
<evidence type="ECO:0000259" key="23">
    <source>
        <dbReference type="Pfam" id="PF05524"/>
    </source>
</evidence>
<feature type="binding site" evidence="19">
    <location>
        <begin position="455"/>
        <end position="456"/>
    </location>
    <ligand>
        <name>phosphoenolpyruvate</name>
        <dbReference type="ChEBI" id="CHEBI:58702"/>
    </ligand>
</feature>